<reference evidence="3 4" key="1">
    <citation type="journal article" date="2016" name="Nat. Commun.">
        <title>Thousands of microbial genomes shed light on interconnected biogeochemical processes in an aquifer system.</title>
        <authorList>
            <person name="Anantharaman K."/>
            <person name="Brown C.T."/>
            <person name="Hug L.A."/>
            <person name="Sharon I."/>
            <person name="Castelle C.J."/>
            <person name="Probst A.J."/>
            <person name="Thomas B.C."/>
            <person name="Singh A."/>
            <person name="Wilkins M.J."/>
            <person name="Karaoz U."/>
            <person name="Brodie E.L."/>
            <person name="Williams K.H."/>
            <person name="Hubbard S.S."/>
            <person name="Banfield J.F."/>
        </authorList>
    </citation>
    <scope>NUCLEOTIDE SEQUENCE [LARGE SCALE GENOMIC DNA]</scope>
</reference>
<gene>
    <name evidence="3" type="ORF">A3A63_00655</name>
</gene>
<evidence type="ECO:0000259" key="2">
    <source>
        <dbReference type="Pfam" id="PF22725"/>
    </source>
</evidence>
<dbReference type="InterPro" id="IPR055170">
    <property type="entry name" value="GFO_IDH_MocA-like_dom"/>
</dbReference>
<dbReference type="Gene3D" id="3.40.50.720">
    <property type="entry name" value="NAD(P)-binding Rossmann-like Domain"/>
    <property type="match status" value="1"/>
</dbReference>
<dbReference type="Proteomes" id="UP000176450">
    <property type="component" value="Unassembled WGS sequence"/>
</dbReference>
<evidence type="ECO:0000313" key="4">
    <source>
        <dbReference type="Proteomes" id="UP000176450"/>
    </source>
</evidence>
<feature type="domain" description="Gfo/Idh/MocA-like oxidoreductase N-terminal" evidence="1">
    <location>
        <begin position="2"/>
        <end position="121"/>
    </location>
</feature>
<evidence type="ECO:0008006" key="5">
    <source>
        <dbReference type="Google" id="ProtNLM"/>
    </source>
</evidence>
<dbReference type="InterPro" id="IPR000683">
    <property type="entry name" value="Gfo/Idh/MocA-like_OxRdtase_N"/>
</dbReference>
<organism evidence="3 4">
    <name type="scientific">Candidatus Gottesmanbacteria bacterium RIFCSPLOWO2_01_FULL_46_9</name>
    <dbReference type="NCBI Taxonomy" id="1798394"/>
    <lineage>
        <taxon>Bacteria</taxon>
        <taxon>Candidatus Gottesmaniibacteriota</taxon>
    </lineage>
</organism>
<name>A0A1F6B2B1_9BACT</name>
<dbReference type="InterPro" id="IPR036291">
    <property type="entry name" value="NAD(P)-bd_dom_sf"/>
</dbReference>
<dbReference type="Pfam" id="PF22725">
    <property type="entry name" value="GFO_IDH_MocA_C3"/>
    <property type="match status" value="1"/>
</dbReference>
<evidence type="ECO:0000259" key="1">
    <source>
        <dbReference type="Pfam" id="PF01408"/>
    </source>
</evidence>
<comment type="caution">
    <text evidence="3">The sequence shown here is derived from an EMBL/GenBank/DDBJ whole genome shotgun (WGS) entry which is preliminary data.</text>
</comment>
<dbReference type="Pfam" id="PF01408">
    <property type="entry name" value="GFO_IDH_MocA"/>
    <property type="match status" value="1"/>
</dbReference>
<accession>A0A1F6B2B1</accession>
<dbReference type="InterPro" id="IPR051450">
    <property type="entry name" value="Gfo/Idh/MocA_Oxidoreductases"/>
</dbReference>
<feature type="domain" description="GFO/IDH/MocA-like oxidoreductase" evidence="2">
    <location>
        <begin position="130"/>
        <end position="238"/>
    </location>
</feature>
<protein>
    <recommendedName>
        <fullName evidence="5">Oxidoreductase</fullName>
    </recommendedName>
</protein>
<dbReference type="PANTHER" id="PTHR43377">
    <property type="entry name" value="BILIVERDIN REDUCTASE A"/>
    <property type="match status" value="1"/>
</dbReference>
<evidence type="ECO:0000313" key="3">
    <source>
        <dbReference type="EMBL" id="OGG30677.1"/>
    </source>
</evidence>
<dbReference type="SUPFAM" id="SSF55347">
    <property type="entry name" value="Glyceraldehyde-3-phosphate dehydrogenase-like, C-terminal domain"/>
    <property type="match status" value="1"/>
</dbReference>
<proteinExistence type="predicted"/>
<dbReference type="SUPFAM" id="SSF51735">
    <property type="entry name" value="NAD(P)-binding Rossmann-fold domains"/>
    <property type="match status" value="1"/>
</dbReference>
<dbReference type="EMBL" id="MFJX01000026">
    <property type="protein sequence ID" value="OGG30677.1"/>
    <property type="molecule type" value="Genomic_DNA"/>
</dbReference>
<dbReference type="PANTHER" id="PTHR43377:SF6">
    <property type="entry name" value="GFO_IDH_MOCA-LIKE OXIDOREDUCTASE N-TERMINAL DOMAIN-CONTAINING PROTEIN"/>
    <property type="match status" value="1"/>
</dbReference>
<dbReference type="GO" id="GO:0000166">
    <property type="term" value="F:nucleotide binding"/>
    <property type="evidence" value="ECO:0007669"/>
    <property type="project" value="InterPro"/>
</dbReference>
<dbReference type="AlphaFoldDB" id="A0A1F6B2B1"/>
<dbReference type="Gene3D" id="3.30.360.10">
    <property type="entry name" value="Dihydrodipicolinate Reductase, domain 2"/>
    <property type="match status" value="1"/>
</dbReference>
<sequence>MLRIAVLGYGYWGPNIVRNFSKVPGVTISWVCDLNPKTLKEIPKVYPTIQTTNDLSMVFSDRSVDAVVIVTPPATHFALAKRAILSDKHVLVEKPMTRSTPEARKLLSLARATKKILMVDHTFIYTPAITKLRSIVRSGMLGDIYSIDCVRTNLGLLQKDSNVIYDLAVHDFSIIDYLFGVPPKTITAGGITQKQLGQETVSYISVVYPNSLFVHCHVSWLSPVKIRRMIFLGTKKMLIYDDIEASEKIKIYDKGVSFTNNPKLSYQLQVGYRSGTVTIPHIEIEEGLFAMAKEFVRAVNAKKTPLTDGLMGFRVVQCLELATRSLRSGKTIAVTKTV</sequence>